<accession>A8RAT1</accession>
<dbReference type="InterPro" id="IPR039421">
    <property type="entry name" value="Type_1_exporter"/>
</dbReference>
<evidence type="ECO:0000259" key="8">
    <source>
        <dbReference type="PROSITE" id="PS50893"/>
    </source>
</evidence>
<dbReference type="Gene3D" id="3.40.50.300">
    <property type="entry name" value="P-loop containing nucleotide triphosphate hydrolases"/>
    <property type="match status" value="1"/>
</dbReference>
<protein>
    <submittedName>
        <fullName evidence="10">ABC transporter, ATP-binding protein</fullName>
    </submittedName>
</protein>
<organism evidence="10 11">
    <name type="scientific">Amedibacillus dolichus DSM 3991</name>
    <dbReference type="NCBI Taxonomy" id="428127"/>
    <lineage>
        <taxon>Bacteria</taxon>
        <taxon>Bacillati</taxon>
        <taxon>Bacillota</taxon>
        <taxon>Erysipelotrichia</taxon>
        <taxon>Erysipelotrichales</taxon>
        <taxon>Erysipelotrichaceae</taxon>
        <taxon>Amedibacillus</taxon>
    </lineage>
</organism>
<evidence type="ECO:0000256" key="2">
    <source>
        <dbReference type="ARBA" id="ARBA00022692"/>
    </source>
</evidence>
<proteinExistence type="predicted"/>
<name>A8RAT1_9FIRM</name>
<dbReference type="GO" id="GO:0016887">
    <property type="term" value="F:ATP hydrolysis activity"/>
    <property type="evidence" value="ECO:0007669"/>
    <property type="project" value="InterPro"/>
</dbReference>
<evidence type="ECO:0000313" key="10">
    <source>
        <dbReference type="EMBL" id="EDP11724.1"/>
    </source>
</evidence>
<dbReference type="EMBL" id="ABAW02000018">
    <property type="protein sequence ID" value="EDP11724.1"/>
    <property type="molecule type" value="Genomic_DNA"/>
</dbReference>
<evidence type="ECO:0000256" key="6">
    <source>
        <dbReference type="ARBA" id="ARBA00023136"/>
    </source>
</evidence>
<evidence type="ECO:0000259" key="9">
    <source>
        <dbReference type="PROSITE" id="PS50929"/>
    </source>
</evidence>
<evidence type="ECO:0000256" key="1">
    <source>
        <dbReference type="ARBA" id="ARBA00004651"/>
    </source>
</evidence>
<gene>
    <name evidence="10" type="ORF">EUBDOL_00903</name>
</gene>
<dbReference type="InterPro" id="IPR017871">
    <property type="entry name" value="ABC_transporter-like_CS"/>
</dbReference>
<dbReference type="AlphaFoldDB" id="A8RAT1"/>
<reference evidence="10 11" key="2">
    <citation type="submission" date="2007-09" db="EMBL/GenBank/DDBJ databases">
        <authorList>
            <person name="Fulton L."/>
            <person name="Clifton S."/>
            <person name="Fulton B."/>
            <person name="Xu J."/>
            <person name="Minx P."/>
            <person name="Pepin K.H."/>
            <person name="Johnson M."/>
            <person name="Thiruvilangam P."/>
            <person name="Bhonagiri V."/>
            <person name="Nash W.E."/>
            <person name="Mardis E.R."/>
            <person name="Wilson R.K."/>
        </authorList>
    </citation>
    <scope>NUCLEOTIDE SEQUENCE [LARGE SCALE GENOMIC DNA]</scope>
    <source>
        <strain evidence="10 11">DSM 3991</strain>
    </source>
</reference>
<dbReference type="SUPFAM" id="SSF52540">
    <property type="entry name" value="P-loop containing nucleoside triphosphate hydrolases"/>
    <property type="match status" value="1"/>
</dbReference>
<evidence type="ECO:0000256" key="4">
    <source>
        <dbReference type="ARBA" id="ARBA00022840"/>
    </source>
</evidence>
<dbReference type="GO" id="GO:0005886">
    <property type="term" value="C:plasma membrane"/>
    <property type="evidence" value="ECO:0007669"/>
    <property type="project" value="UniProtKB-SubCell"/>
</dbReference>
<dbReference type="PANTHER" id="PTHR24221">
    <property type="entry name" value="ATP-BINDING CASSETTE SUB-FAMILY B"/>
    <property type="match status" value="1"/>
</dbReference>
<feature type="domain" description="ABC transporter" evidence="8">
    <location>
        <begin position="338"/>
        <end position="572"/>
    </location>
</feature>
<dbReference type="GO" id="GO:0005524">
    <property type="term" value="F:ATP binding"/>
    <property type="evidence" value="ECO:0007669"/>
    <property type="project" value="UniProtKB-KW"/>
</dbReference>
<dbReference type="STRING" id="428127.EUBDOL_00903"/>
<comment type="subcellular location">
    <subcellularLocation>
        <location evidence="1">Cell membrane</location>
        <topology evidence="1">Multi-pass membrane protein</topology>
    </subcellularLocation>
</comment>
<dbReference type="eggNOG" id="COG1132">
    <property type="taxonomic scope" value="Bacteria"/>
</dbReference>
<evidence type="ECO:0000256" key="7">
    <source>
        <dbReference type="SAM" id="Phobius"/>
    </source>
</evidence>
<dbReference type="PANTHER" id="PTHR24221:SF654">
    <property type="entry name" value="ATP-BINDING CASSETTE SUB-FAMILY B MEMBER 6"/>
    <property type="match status" value="1"/>
</dbReference>
<comment type="caution">
    <text evidence="10">The sequence shown here is derived from an EMBL/GenBank/DDBJ whole genome shotgun (WGS) entry which is preliminary data.</text>
</comment>
<feature type="transmembrane region" description="Helical" evidence="7">
    <location>
        <begin position="59"/>
        <end position="81"/>
    </location>
</feature>
<dbReference type="SMART" id="SM00382">
    <property type="entry name" value="AAA"/>
    <property type="match status" value="1"/>
</dbReference>
<dbReference type="InterPro" id="IPR011527">
    <property type="entry name" value="ABC1_TM_dom"/>
</dbReference>
<dbReference type="InterPro" id="IPR003593">
    <property type="entry name" value="AAA+_ATPase"/>
</dbReference>
<dbReference type="InterPro" id="IPR036640">
    <property type="entry name" value="ABC1_TM_sf"/>
</dbReference>
<evidence type="ECO:0000313" key="11">
    <source>
        <dbReference type="Proteomes" id="UP000004090"/>
    </source>
</evidence>
<keyword evidence="4 10" id="KW-0067">ATP-binding</keyword>
<keyword evidence="3" id="KW-0547">Nucleotide-binding</keyword>
<dbReference type="PROSITE" id="PS50929">
    <property type="entry name" value="ABC_TM1F"/>
    <property type="match status" value="1"/>
</dbReference>
<dbReference type="Proteomes" id="UP000004090">
    <property type="component" value="Unassembled WGS sequence"/>
</dbReference>
<dbReference type="PROSITE" id="PS00211">
    <property type="entry name" value="ABC_TRANSPORTER_1"/>
    <property type="match status" value="1"/>
</dbReference>
<keyword evidence="6 7" id="KW-0472">Membrane</keyword>
<dbReference type="Gene3D" id="1.20.1560.10">
    <property type="entry name" value="ABC transporter type 1, transmembrane domain"/>
    <property type="match status" value="1"/>
</dbReference>
<dbReference type="Pfam" id="PF00005">
    <property type="entry name" value="ABC_tran"/>
    <property type="match status" value="1"/>
</dbReference>
<keyword evidence="2 7" id="KW-0812">Transmembrane</keyword>
<reference evidence="10 11" key="1">
    <citation type="submission" date="2007-09" db="EMBL/GenBank/DDBJ databases">
        <title>Draft genome sequence of Eubacterium dolichum (DSM 3991).</title>
        <authorList>
            <person name="Sudarsanam P."/>
            <person name="Ley R."/>
            <person name="Guruge J."/>
            <person name="Turnbaugh P.J."/>
            <person name="Mahowald M."/>
            <person name="Liep D."/>
            <person name="Gordon J."/>
        </authorList>
    </citation>
    <scope>NUCLEOTIDE SEQUENCE [LARGE SCALE GENOMIC DNA]</scope>
    <source>
        <strain evidence="10 11">DSM 3991</strain>
    </source>
</reference>
<dbReference type="GO" id="GO:0140359">
    <property type="term" value="F:ABC-type transporter activity"/>
    <property type="evidence" value="ECO:0007669"/>
    <property type="project" value="InterPro"/>
</dbReference>
<feature type="transmembrane region" description="Helical" evidence="7">
    <location>
        <begin position="152"/>
        <end position="177"/>
    </location>
</feature>
<dbReference type="HOGENOM" id="CLU_000604_84_3_9"/>
<dbReference type="InterPro" id="IPR027417">
    <property type="entry name" value="P-loop_NTPase"/>
</dbReference>
<dbReference type="InterPro" id="IPR003439">
    <property type="entry name" value="ABC_transporter-like_ATP-bd"/>
</dbReference>
<evidence type="ECO:0000256" key="3">
    <source>
        <dbReference type="ARBA" id="ARBA00022741"/>
    </source>
</evidence>
<dbReference type="SUPFAM" id="SSF90123">
    <property type="entry name" value="ABC transporter transmembrane region"/>
    <property type="match status" value="1"/>
</dbReference>
<sequence>MKRKIRTIFYWLSYGVRNSKRFFFLSILGLLIQVCFNIFDILLLKLVLDNLLQGNFGKILFFVGIFMMITLTLQFLLNQIINKSIPIEKIKLQKGLLMCIYEKSLARSLKSLDDMREYSDFYFVLNQGVTNVLNLYDHVILLLQQLLTMLSLIGLVIVYDLYILIIAVICVCILSYLNYCLSKEYYNANVEMAEVERDLDYIHRVMYLKEYAKELRIYNLFLKLKKRFNYQYQEKVKVQEDTGKKQTRLKTMQHFVQISFQGIVILLLSFKTISKKIAISDFVVLFNSILEIENQLDAMIQLIPRIFENELYLEKIDEFLYEKEAMIYGKGKADIDKIVLKDVCFKYTTAHLEILHDINMKVERGKKIAIIGKNGAGKSTLAKILCGLYTPDSGEISESQSSLLANSSVVFQDFCIYSMSIFDNICIEESGKRSSDEIKVWEALEMVGLADKIRQMPKKLETIIDSEYDEAGVLLSGGELQKIAIARALLKKASILVLDEPSGAFDVFSQNEFYHIFDEISKDKIVIFITHKLSYLKCMDNIYVIDDGCIVEEGTHDELLRSQGLYKKMYLAEGEHK</sequence>
<feature type="domain" description="ABC transmembrane type-1" evidence="9">
    <location>
        <begin position="24"/>
        <end position="308"/>
    </location>
</feature>
<dbReference type="PROSITE" id="PS50893">
    <property type="entry name" value="ABC_TRANSPORTER_2"/>
    <property type="match status" value="1"/>
</dbReference>
<evidence type="ECO:0000256" key="5">
    <source>
        <dbReference type="ARBA" id="ARBA00022989"/>
    </source>
</evidence>
<dbReference type="GO" id="GO:0034040">
    <property type="term" value="F:ATPase-coupled lipid transmembrane transporter activity"/>
    <property type="evidence" value="ECO:0007669"/>
    <property type="project" value="TreeGrafter"/>
</dbReference>
<feature type="transmembrane region" description="Helical" evidence="7">
    <location>
        <begin position="21"/>
        <end position="39"/>
    </location>
</feature>
<keyword evidence="5 7" id="KW-1133">Transmembrane helix</keyword>